<feature type="region of interest" description="Disordered" evidence="1">
    <location>
        <begin position="1"/>
        <end position="72"/>
    </location>
</feature>
<protein>
    <submittedName>
        <fullName evidence="2">Uncharacterized protein</fullName>
    </submittedName>
</protein>
<sequence length="91" mass="9788">MAGVAAAASPPLPHPLPSLPILPSHGQPLPAGSDWRRWRGVRARPDPPLGECGGGTEVREMGRVEEEPYSSDRIGNQYSSTIIFNLKICSK</sequence>
<evidence type="ECO:0000256" key="1">
    <source>
        <dbReference type="SAM" id="MobiDB-lite"/>
    </source>
</evidence>
<proteinExistence type="predicted"/>
<name>A0A0E0J309_ORYNI</name>
<evidence type="ECO:0000313" key="3">
    <source>
        <dbReference type="Proteomes" id="UP000006591"/>
    </source>
</evidence>
<accession>A0A0E0J309</accession>
<dbReference type="EnsemblPlants" id="ONIVA11G16180.3">
    <property type="protein sequence ID" value="ONIVA11G16180.3"/>
    <property type="gene ID" value="ONIVA11G16180"/>
</dbReference>
<dbReference type="AlphaFoldDB" id="A0A0E0J309"/>
<dbReference type="Gramene" id="ONIVA11G16180.3">
    <property type="protein sequence ID" value="ONIVA11G16180.3"/>
    <property type="gene ID" value="ONIVA11G16180"/>
</dbReference>
<feature type="compositionally biased region" description="Pro residues" evidence="1">
    <location>
        <begin position="10"/>
        <end position="20"/>
    </location>
</feature>
<evidence type="ECO:0000313" key="2">
    <source>
        <dbReference type="EnsemblPlants" id="ONIVA11G16180.3"/>
    </source>
</evidence>
<organism evidence="2">
    <name type="scientific">Oryza nivara</name>
    <name type="common">Indian wild rice</name>
    <name type="synonym">Oryza sativa f. spontanea</name>
    <dbReference type="NCBI Taxonomy" id="4536"/>
    <lineage>
        <taxon>Eukaryota</taxon>
        <taxon>Viridiplantae</taxon>
        <taxon>Streptophyta</taxon>
        <taxon>Embryophyta</taxon>
        <taxon>Tracheophyta</taxon>
        <taxon>Spermatophyta</taxon>
        <taxon>Magnoliopsida</taxon>
        <taxon>Liliopsida</taxon>
        <taxon>Poales</taxon>
        <taxon>Poaceae</taxon>
        <taxon>BOP clade</taxon>
        <taxon>Oryzoideae</taxon>
        <taxon>Oryzeae</taxon>
        <taxon>Oryzinae</taxon>
        <taxon>Oryza</taxon>
    </lineage>
</organism>
<dbReference type="HOGENOM" id="CLU_2430785_0_0_1"/>
<reference evidence="2" key="1">
    <citation type="submission" date="2015-04" db="UniProtKB">
        <authorList>
            <consortium name="EnsemblPlants"/>
        </authorList>
    </citation>
    <scope>IDENTIFICATION</scope>
    <source>
        <strain evidence="2">SL10</strain>
    </source>
</reference>
<reference evidence="2" key="2">
    <citation type="submission" date="2018-04" db="EMBL/GenBank/DDBJ databases">
        <title>OnivRS2 (Oryza nivara Reference Sequence Version 2).</title>
        <authorList>
            <person name="Zhang J."/>
            <person name="Kudrna D."/>
            <person name="Lee S."/>
            <person name="Talag J."/>
            <person name="Rajasekar S."/>
            <person name="Welchert J."/>
            <person name="Hsing Y.-I."/>
            <person name="Wing R.A."/>
        </authorList>
    </citation>
    <scope>NUCLEOTIDE SEQUENCE [LARGE SCALE GENOMIC DNA]</scope>
    <source>
        <strain evidence="2">SL10</strain>
    </source>
</reference>
<feature type="compositionally biased region" description="Basic and acidic residues" evidence="1">
    <location>
        <begin position="57"/>
        <end position="66"/>
    </location>
</feature>
<keyword evidence="3" id="KW-1185">Reference proteome</keyword>
<dbReference type="Proteomes" id="UP000006591">
    <property type="component" value="Chromosome 11"/>
</dbReference>